<dbReference type="PANTHER" id="PTHR47163:SF2">
    <property type="entry name" value="SI:DKEY-17M8.2"/>
    <property type="match status" value="1"/>
</dbReference>
<sequence length="305" mass="35155">MNLEDKQDLSLLNILCKSNGQVNYVIGVVNYLLNDENQKNKLTEILKKWNEIFKKSDEILEKLDEENEKEIIKEIKQGQVLLKQFNLYENINIKDAIYLFGKAVKENELVLVLVHCWAIGYKLLDAMHEAEIKGSKTAVDWASFCREVLLADFIDNFEPLGGEGRTVEIDESKFGKRKYWRGHRVEGVWVFGALERETGRIFMQPVNHSINFVDESTGAHTNAIESSWRHAKESFSSHGRKKEHVPGNLARYMFQKSCRAGNTDPTESFLRIAGRVYNPAMNKAHDYRDADGELDSDDIEFFDEN</sequence>
<name>A0A1I8BQX5_MELHA</name>
<evidence type="ECO:0000313" key="2">
    <source>
        <dbReference type="WBParaSite" id="MhA1_Contig393.frz3.gene3"/>
    </source>
</evidence>
<dbReference type="WBParaSite" id="MhA1_Contig393.frz3.gene3">
    <property type="protein sequence ID" value="MhA1_Contig393.frz3.gene3"/>
    <property type="gene ID" value="MhA1_Contig393.frz3.gene3"/>
</dbReference>
<protein>
    <submittedName>
        <fullName evidence="2">DDE_Tnp_IS1595 domain-containing protein</fullName>
    </submittedName>
</protein>
<proteinExistence type="predicted"/>
<organism evidence="1 2">
    <name type="scientific">Meloidogyne hapla</name>
    <name type="common">Root-knot nematode worm</name>
    <dbReference type="NCBI Taxonomy" id="6305"/>
    <lineage>
        <taxon>Eukaryota</taxon>
        <taxon>Metazoa</taxon>
        <taxon>Ecdysozoa</taxon>
        <taxon>Nematoda</taxon>
        <taxon>Chromadorea</taxon>
        <taxon>Rhabditida</taxon>
        <taxon>Tylenchina</taxon>
        <taxon>Tylenchomorpha</taxon>
        <taxon>Tylenchoidea</taxon>
        <taxon>Meloidogynidae</taxon>
        <taxon>Meloidogyninae</taxon>
        <taxon>Meloidogyne</taxon>
    </lineage>
</organism>
<accession>A0A1I8BQX5</accession>
<dbReference type="InterPro" id="IPR053164">
    <property type="entry name" value="IS1016-like_transposase"/>
</dbReference>
<dbReference type="AlphaFoldDB" id="A0A1I8BQX5"/>
<keyword evidence="1" id="KW-1185">Reference proteome</keyword>
<evidence type="ECO:0000313" key="1">
    <source>
        <dbReference type="Proteomes" id="UP000095281"/>
    </source>
</evidence>
<dbReference type="Proteomes" id="UP000095281">
    <property type="component" value="Unplaced"/>
</dbReference>
<dbReference type="PANTHER" id="PTHR47163">
    <property type="entry name" value="DDE_TNP_IS1595 DOMAIN-CONTAINING PROTEIN"/>
    <property type="match status" value="1"/>
</dbReference>
<reference evidence="2" key="1">
    <citation type="submission" date="2016-11" db="UniProtKB">
        <authorList>
            <consortium name="WormBaseParasite"/>
        </authorList>
    </citation>
    <scope>IDENTIFICATION</scope>
</reference>